<protein>
    <recommendedName>
        <fullName evidence="1">ChsH2 rubredoxin-like zinc ribbon domain-containing protein</fullName>
    </recommendedName>
</protein>
<proteinExistence type="predicted"/>
<evidence type="ECO:0000259" key="1">
    <source>
        <dbReference type="Pfam" id="PF12172"/>
    </source>
</evidence>
<comment type="caution">
    <text evidence="2">The sequence shown here is derived from an EMBL/GenBank/DDBJ whole genome shotgun (WGS) entry which is preliminary data.</text>
</comment>
<dbReference type="Pfam" id="PF12172">
    <property type="entry name" value="zf-ChsH2"/>
    <property type="match status" value="1"/>
</dbReference>
<dbReference type="AlphaFoldDB" id="A0A4R8HGG5"/>
<accession>A0A4R8HGG5</accession>
<dbReference type="Proteomes" id="UP000295832">
    <property type="component" value="Unassembled WGS sequence"/>
</dbReference>
<dbReference type="EMBL" id="SOEG01000001">
    <property type="protein sequence ID" value="TDX59295.1"/>
    <property type="molecule type" value="Genomic_DNA"/>
</dbReference>
<evidence type="ECO:0000313" key="3">
    <source>
        <dbReference type="Proteomes" id="UP000295832"/>
    </source>
</evidence>
<dbReference type="InterPro" id="IPR022002">
    <property type="entry name" value="ChsH2_Znr"/>
</dbReference>
<feature type="domain" description="ChsH2 rubredoxin-like zinc ribbon" evidence="1">
    <location>
        <begin position="7"/>
        <end position="27"/>
    </location>
</feature>
<keyword evidence="3" id="KW-1185">Reference proteome</keyword>
<reference evidence="2 3" key="1">
    <citation type="submission" date="2019-03" db="EMBL/GenBank/DDBJ databases">
        <title>Subsurface microbial communities from deep shales in Ohio and West Virginia, USA.</title>
        <authorList>
            <person name="Wrighton K."/>
        </authorList>
    </citation>
    <scope>NUCLEOTIDE SEQUENCE [LARGE SCALE GENOMIC DNA]</scope>
    <source>
        <strain evidence="2 3">MSL 6dP</strain>
    </source>
</reference>
<gene>
    <name evidence="2" type="ORF">C7959_101182</name>
</gene>
<dbReference type="RefSeq" id="WP_166667851.1">
    <property type="nucleotide sequence ID" value="NZ_SOEG01000001.1"/>
</dbReference>
<organism evidence="2 3">
    <name type="scientific">Orenia marismortui</name>
    <dbReference type="NCBI Taxonomy" id="46469"/>
    <lineage>
        <taxon>Bacteria</taxon>
        <taxon>Bacillati</taxon>
        <taxon>Bacillota</taxon>
        <taxon>Clostridia</taxon>
        <taxon>Halanaerobiales</taxon>
        <taxon>Halobacteroidaceae</taxon>
        <taxon>Orenia</taxon>
    </lineage>
</organism>
<name>A0A4R8HGG5_9FIRM</name>
<sequence>MRSKVECPDCGSVNYTVTDHCMHCSGDLKEKKDLGGSLMDRMYSILGFSFIF</sequence>
<evidence type="ECO:0000313" key="2">
    <source>
        <dbReference type="EMBL" id="TDX59295.1"/>
    </source>
</evidence>